<dbReference type="EMBL" id="CP032698">
    <property type="protein sequence ID" value="AYG84590.1"/>
    <property type="molecule type" value="Genomic_DNA"/>
</dbReference>
<evidence type="ECO:0000259" key="7">
    <source>
        <dbReference type="Pfam" id="PF25990"/>
    </source>
</evidence>
<organism evidence="8 9">
    <name type="scientific">Streptomyces hundungensis</name>
    <dbReference type="NCBI Taxonomy" id="1077946"/>
    <lineage>
        <taxon>Bacteria</taxon>
        <taxon>Bacillati</taxon>
        <taxon>Actinomycetota</taxon>
        <taxon>Actinomycetes</taxon>
        <taxon>Kitasatosporales</taxon>
        <taxon>Streptomycetaceae</taxon>
        <taxon>Streptomyces</taxon>
    </lineage>
</organism>
<evidence type="ECO:0000259" key="5">
    <source>
        <dbReference type="Pfam" id="PF25917"/>
    </source>
</evidence>
<name>A0A387HRR8_9ACTN</name>
<feature type="signal peptide" evidence="4">
    <location>
        <begin position="1"/>
        <end position="30"/>
    </location>
</feature>
<evidence type="ECO:0000313" key="9">
    <source>
        <dbReference type="Proteomes" id="UP000271554"/>
    </source>
</evidence>
<protein>
    <submittedName>
        <fullName evidence="8">Macrolide export protein MacA</fullName>
    </submittedName>
</protein>
<dbReference type="PANTHER" id="PTHR32347:SF27">
    <property type="entry name" value="RND EFFLUX PUMP MEMBRANE FUSION PROTEIN BARREL-SANDWICH DOMAIN-CONTAINING PROTEIN"/>
    <property type="match status" value="1"/>
</dbReference>
<feature type="compositionally biased region" description="Low complexity" evidence="3">
    <location>
        <begin position="139"/>
        <end position="151"/>
    </location>
</feature>
<dbReference type="SUPFAM" id="SSF111369">
    <property type="entry name" value="HlyD-like secretion proteins"/>
    <property type="match status" value="2"/>
</dbReference>
<dbReference type="Proteomes" id="UP000271554">
    <property type="component" value="Chromosome"/>
</dbReference>
<reference evidence="8 9" key="1">
    <citation type="submission" date="2018-10" db="EMBL/GenBank/DDBJ databases">
        <title>Relationship between Morphology and Antimicrobial Activity in Streptomyces.</title>
        <authorList>
            <person name="Kang H.J."/>
            <person name="Kim S.B."/>
        </authorList>
    </citation>
    <scope>NUCLEOTIDE SEQUENCE [LARGE SCALE GENOMIC DNA]</scope>
    <source>
        <strain evidence="8 9">BH38</strain>
    </source>
</reference>
<comment type="subcellular location">
    <subcellularLocation>
        <location evidence="1">Cell envelope</location>
    </subcellularLocation>
</comment>
<dbReference type="RefSeq" id="WP_120726086.1">
    <property type="nucleotide sequence ID" value="NZ_CP032698.1"/>
</dbReference>
<gene>
    <name evidence="8" type="primary">macA_2</name>
    <name evidence="8" type="ORF">DWB77_06804</name>
</gene>
<sequence>MKVLPRLHKAVLLNSALGAVLIAAVGGAYAVVATSDSDTPRRTATRTAAVSTGKVQATVAGAGLLASPSDAGVNFTTGGQLTRVEVKPGDKVTKGQLLAKVDDKTAREAVTQAKTALAAAKANLASVQAGQPASPPATPNTNPSGKSSAPASPTPKPTPTPPVSPTPTPSATTTPTPTPKSLTGAAAEQSTDEGSAIRMEPVAHTAVDPNLLIQAQAQVAQAQSTLDAAQRALEGTVLTAPVDGTVASVGATVGQTVIGTTYASGAGTPPGAPAPAASNAPAPGGSSAAPSGFIVLTNPTGMQVKANVSEADALRLKPGQAATVTLTAQSTTTLNAKVLSVGTLAVNGPAGSGAAGQYLVTLDIMGPTTDLHTGQGVSVQIVAGEASDALFVPTAALIGSGAKRTVTVVAADGTAHSAQVTVGVESDTNTQITSGLTQGQKVRITTVAP</sequence>
<evidence type="ECO:0000256" key="2">
    <source>
        <dbReference type="ARBA" id="ARBA00023054"/>
    </source>
</evidence>
<dbReference type="InterPro" id="IPR058636">
    <property type="entry name" value="Beta-barrel_YknX"/>
</dbReference>
<dbReference type="Pfam" id="PF25990">
    <property type="entry name" value="Beta-barrel_YknX"/>
    <property type="match status" value="1"/>
</dbReference>
<feature type="domain" description="YknX-like beta-barrel" evidence="7">
    <location>
        <begin position="302"/>
        <end position="381"/>
    </location>
</feature>
<dbReference type="GO" id="GO:0030313">
    <property type="term" value="C:cell envelope"/>
    <property type="evidence" value="ECO:0007669"/>
    <property type="project" value="UniProtKB-SubCell"/>
</dbReference>
<dbReference type="Gene3D" id="2.40.50.100">
    <property type="match status" value="1"/>
</dbReference>
<dbReference type="InterPro" id="IPR058625">
    <property type="entry name" value="MdtA-like_BSH"/>
</dbReference>
<evidence type="ECO:0000259" key="6">
    <source>
        <dbReference type="Pfam" id="PF25967"/>
    </source>
</evidence>
<evidence type="ECO:0000256" key="3">
    <source>
        <dbReference type="SAM" id="MobiDB-lite"/>
    </source>
</evidence>
<proteinExistence type="predicted"/>
<keyword evidence="9" id="KW-1185">Reference proteome</keyword>
<dbReference type="KEGG" id="shun:DWB77_06804"/>
<dbReference type="AlphaFoldDB" id="A0A387HRR8"/>
<feature type="domain" description="Multidrug resistance protein MdtA-like barrel-sandwich hybrid" evidence="5">
    <location>
        <begin position="78"/>
        <end position="259"/>
    </location>
</feature>
<feature type="region of interest" description="Disordered" evidence="3">
    <location>
        <begin position="269"/>
        <end position="288"/>
    </location>
</feature>
<dbReference type="OrthoDB" id="4932908at2"/>
<feature type="compositionally biased region" description="Pro residues" evidence="3">
    <location>
        <begin position="152"/>
        <end position="168"/>
    </location>
</feature>
<evidence type="ECO:0000256" key="1">
    <source>
        <dbReference type="ARBA" id="ARBA00004196"/>
    </source>
</evidence>
<dbReference type="Pfam" id="PF25967">
    <property type="entry name" value="RND-MFP_C"/>
    <property type="match status" value="1"/>
</dbReference>
<keyword evidence="4" id="KW-0732">Signal</keyword>
<evidence type="ECO:0000256" key="4">
    <source>
        <dbReference type="SAM" id="SignalP"/>
    </source>
</evidence>
<dbReference type="PANTHER" id="PTHR32347">
    <property type="entry name" value="EFFLUX SYSTEM COMPONENT YKNX-RELATED"/>
    <property type="match status" value="1"/>
</dbReference>
<dbReference type="InterPro" id="IPR058627">
    <property type="entry name" value="MdtA-like_C"/>
</dbReference>
<feature type="chain" id="PRO_5017446360" evidence="4">
    <location>
        <begin position="31"/>
        <end position="449"/>
    </location>
</feature>
<accession>A0A387HRR8</accession>
<dbReference type="Pfam" id="PF25917">
    <property type="entry name" value="BSH_RND"/>
    <property type="match status" value="1"/>
</dbReference>
<dbReference type="InterPro" id="IPR050465">
    <property type="entry name" value="UPF0194_transport"/>
</dbReference>
<dbReference type="Gene3D" id="2.40.420.20">
    <property type="match status" value="1"/>
</dbReference>
<evidence type="ECO:0000313" key="8">
    <source>
        <dbReference type="EMBL" id="AYG84590.1"/>
    </source>
</evidence>
<feature type="compositionally biased region" description="Low complexity" evidence="3">
    <location>
        <begin position="169"/>
        <end position="181"/>
    </location>
</feature>
<feature type="domain" description="Multidrug resistance protein MdtA-like C-terminal permuted SH3" evidence="6">
    <location>
        <begin position="388"/>
        <end position="442"/>
    </location>
</feature>
<dbReference type="Gene3D" id="2.40.30.170">
    <property type="match status" value="1"/>
</dbReference>
<keyword evidence="2" id="KW-0175">Coiled coil</keyword>
<feature type="region of interest" description="Disordered" evidence="3">
    <location>
        <begin position="127"/>
        <end position="194"/>
    </location>
</feature>